<dbReference type="InterPro" id="IPR000073">
    <property type="entry name" value="AB_hydrolase_1"/>
</dbReference>
<dbReference type="RefSeq" id="WP_270952380.1">
    <property type="nucleotide sequence ID" value="NZ_JAQGLA010000065.1"/>
</dbReference>
<dbReference type="Gene3D" id="3.40.50.1820">
    <property type="entry name" value="alpha/beta hydrolase"/>
    <property type="match status" value="1"/>
</dbReference>
<dbReference type="PANTHER" id="PTHR43798:SF31">
    <property type="entry name" value="AB HYDROLASE SUPERFAMILY PROTEIN YCLE"/>
    <property type="match status" value="1"/>
</dbReference>
<keyword evidence="1 3" id="KW-0378">Hydrolase</keyword>
<feature type="domain" description="AB hydrolase-1" evidence="2">
    <location>
        <begin position="20"/>
        <end position="250"/>
    </location>
</feature>
<dbReference type="PRINTS" id="PR00111">
    <property type="entry name" value="ABHYDROLASE"/>
</dbReference>
<dbReference type="Pfam" id="PF12697">
    <property type="entry name" value="Abhydrolase_6"/>
    <property type="match status" value="1"/>
</dbReference>
<dbReference type="PANTHER" id="PTHR43798">
    <property type="entry name" value="MONOACYLGLYCEROL LIPASE"/>
    <property type="match status" value="1"/>
</dbReference>
<protein>
    <submittedName>
        <fullName evidence="3">Alpha/beta fold hydrolase</fullName>
    </submittedName>
</protein>
<organism evidence="3 4">
    <name type="scientific">Saccharopolyspora oryzae</name>
    <dbReference type="NCBI Taxonomy" id="2997343"/>
    <lineage>
        <taxon>Bacteria</taxon>
        <taxon>Bacillati</taxon>
        <taxon>Actinomycetota</taxon>
        <taxon>Actinomycetes</taxon>
        <taxon>Pseudonocardiales</taxon>
        <taxon>Pseudonocardiaceae</taxon>
        <taxon>Saccharopolyspora</taxon>
    </lineage>
</organism>
<dbReference type="InterPro" id="IPR029058">
    <property type="entry name" value="AB_hydrolase_fold"/>
</dbReference>
<keyword evidence="4" id="KW-1185">Reference proteome</keyword>
<gene>
    <name evidence="3" type="ORF">OU415_28335</name>
</gene>
<dbReference type="GO" id="GO:0016787">
    <property type="term" value="F:hydrolase activity"/>
    <property type="evidence" value="ECO:0007669"/>
    <property type="project" value="UniProtKB-KW"/>
</dbReference>
<name>A0ABT4V5Z0_9PSEU</name>
<comment type="caution">
    <text evidence="3">The sequence shown here is derived from an EMBL/GenBank/DDBJ whole genome shotgun (WGS) entry which is preliminary data.</text>
</comment>
<proteinExistence type="predicted"/>
<evidence type="ECO:0000256" key="1">
    <source>
        <dbReference type="ARBA" id="ARBA00022801"/>
    </source>
</evidence>
<accession>A0ABT4V5Z0</accession>
<dbReference type="EMBL" id="JAQGLA010000065">
    <property type="protein sequence ID" value="MDA3629368.1"/>
    <property type="molecule type" value="Genomic_DNA"/>
</dbReference>
<dbReference type="Proteomes" id="UP001210380">
    <property type="component" value="Unassembled WGS sequence"/>
</dbReference>
<evidence type="ECO:0000313" key="3">
    <source>
        <dbReference type="EMBL" id="MDA3629368.1"/>
    </source>
</evidence>
<dbReference type="InterPro" id="IPR050266">
    <property type="entry name" value="AB_hydrolase_sf"/>
</dbReference>
<reference evidence="3 4" key="1">
    <citation type="submission" date="2022-11" db="EMBL/GenBank/DDBJ databases">
        <title>Draft genome sequence of Saccharopolyspora sp. WRP15-2 isolated from rhizosphere soils of wild rice in Thailand.</title>
        <authorList>
            <person name="Duangmal K."/>
            <person name="Kammanee S."/>
            <person name="Muangham S."/>
        </authorList>
    </citation>
    <scope>NUCLEOTIDE SEQUENCE [LARGE SCALE GENOMIC DNA]</scope>
    <source>
        <strain evidence="3 4">WRP15-2</strain>
    </source>
</reference>
<evidence type="ECO:0000313" key="4">
    <source>
        <dbReference type="Proteomes" id="UP001210380"/>
    </source>
</evidence>
<evidence type="ECO:0000259" key="2">
    <source>
        <dbReference type="Pfam" id="PF12697"/>
    </source>
</evidence>
<sequence length="265" mass="27321">MIRSKVSDVDVLEAGDGTPLVLLHGIGGAAEAFDSQLSGLAGEHRVIAWDAPGYGGSADLPGEPDLDAYADAVVSVLRGLDAEPAHLLGVSWGGVIATRVAIKAPEVLRSLILADSSRGSGRTADGRKAMAERARDLTARGAEAFAAERAQRLVAPGADPAVLERVVALMSRVRPRGYGNAARVMAATDHSAQLAEITTPTLVLVGSEDVVTGVAESRALAEQIPDARLVEIPDAGHAANQERPEEFNAAVRAFLAEVDTGGGAL</sequence>
<dbReference type="SUPFAM" id="SSF53474">
    <property type="entry name" value="alpha/beta-Hydrolases"/>
    <property type="match status" value="1"/>
</dbReference>